<evidence type="ECO:0000256" key="2">
    <source>
        <dbReference type="SAM" id="SignalP"/>
    </source>
</evidence>
<feature type="signal peptide" evidence="2">
    <location>
        <begin position="1"/>
        <end position="20"/>
    </location>
</feature>
<accession>A0A2V4PD23</accession>
<feature type="compositionally biased region" description="Polar residues" evidence="1">
    <location>
        <begin position="44"/>
        <end position="53"/>
    </location>
</feature>
<sequence length="61" mass="6188">MIGFALASLAVVGAAGTASAHSHSAWWCKHHNTSGTVMAGKGQVMTSHDNQSGSEGGFESE</sequence>
<dbReference type="EMBL" id="PYBW01000035">
    <property type="protein sequence ID" value="PYC81569.1"/>
    <property type="molecule type" value="Genomic_DNA"/>
</dbReference>
<protein>
    <submittedName>
        <fullName evidence="3">Uncharacterized protein</fullName>
    </submittedName>
</protein>
<gene>
    <name evidence="3" type="ORF">C7C46_11375</name>
</gene>
<keyword evidence="4" id="KW-1185">Reference proteome</keyword>
<dbReference type="AlphaFoldDB" id="A0A2V4PD23"/>
<name>A0A2V4PD23_9ACTN</name>
<feature type="region of interest" description="Disordered" evidence="1">
    <location>
        <begin position="41"/>
        <end position="61"/>
    </location>
</feature>
<evidence type="ECO:0000256" key="1">
    <source>
        <dbReference type="SAM" id="MobiDB-lite"/>
    </source>
</evidence>
<feature type="chain" id="PRO_5016081698" evidence="2">
    <location>
        <begin position="21"/>
        <end position="61"/>
    </location>
</feature>
<organism evidence="3 4">
    <name type="scientific">Streptomyces tateyamensis</name>
    <dbReference type="NCBI Taxonomy" id="565073"/>
    <lineage>
        <taxon>Bacteria</taxon>
        <taxon>Bacillati</taxon>
        <taxon>Actinomycetota</taxon>
        <taxon>Actinomycetes</taxon>
        <taxon>Kitasatosporales</taxon>
        <taxon>Streptomycetaceae</taxon>
        <taxon>Streptomyces</taxon>
    </lineage>
</organism>
<reference evidence="3 4" key="1">
    <citation type="submission" date="2018-03" db="EMBL/GenBank/DDBJ databases">
        <title>Bioinformatic expansion and discovery of thiopeptide antibiotics.</title>
        <authorList>
            <person name="Schwalen C.J."/>
            <person name="Hudson G.A."/>
            <person name="Mitchell D.A."/>
        </authorList>
    </citation>
    <scope>NUCLEOTIDE SEQUENCE [LARGE SCALE GENOMIC DNA]</scope>
    <source>
        <strain evidence="3 4">ATCC 21389</strain>
    </source>
</reference>
<proteinExistence type="predicted"/>
<comment type="caution">
    <text evidence="3">The sequence shown here is derived from an EMBL/GenBank/DDBJ whole genome shotgun (WGS) entry which is preliminary data.</text>
</comment>
<evidence type="ECO:0000313" key="4">
    <source>
        <dbReference type="Proteomes" id="UP000248039"/>
    </source>
</evidence>
<evidence type="ECO:0000313" key="3">
    <source>
        <dbReference type="EMBL" id="PYC81569.1"/>
    </source>
</evidence>
<dbReference type="Proteomes" id="UP000248039">
    <property type="component" value="Unassembled WGS sequence"/>
</dbReference>
<keyword evidence="2" id="KW-0732">Signal</keyword>